<comment type="caution">
    <text evidence="1">The sequence shown here is derived from an EMBL/GenBank/DDBJ whole genome shotgun (WGS) entry which is preliminary data.</text>
</comment>
<organism evidence="1 2">
    <name type="scientific">Hymenobacter lucidus</name>
    <dbReference type="NCBI Taxonomy" id="2880930"/>
    <lineage>
        <taxon>Bacteria</taxon>
        <taxon>Pseudomonadati</taxon>
        <taxon>Bacteroidota</taxon>
        <taxon>Cytophagia</taxon>
        <taxon>Cytophagales</taxon>
        <taxon>Hymenobacteraceae</taxon>
        <taxon>Hymenobacter</taxon>
    </lineage>
</organism>
<evidence type="ECO:0000313" key="1">
    <source>
        <dbReference type="EMBL" id="MCB2408637.1"/>
    </source>
</evidence>
<dbReference type="RefSeq" id="WP_226175865.1">
    <property type="nucleotide sequence ID" value="NZ_JAJADR010000003.1"/>
</dbReference>
<reference evidence="1" key="1">
    <citation type="submission" date="2021-10" db="EMBL/GenBank/DDBJ databases">
        <authorList>
            <person name="Dean J.D."/>
            <person name="Kim M.K."/>
            <person name="Newey C.N."/>
            <person name="Stoker T.S."/>
            <person name="Thompson D.W."/>
            <person name="Grose J.H."/>
        </authorList>
    </citation>
    <scope>NUCLEOTIDE SEQUENCE</scope>
    <source>
        <strain evidence="1">BT178</strain>
    </source>
</reference>
<accession>A0ABS8AQY5</accession>
<sequence length="210" mass="23977">MKKLARLRTGLRYLAAGSTTLLAALLLVVFVTGDFGATQYLLNRAEARALAHQSTRLDQLGLRALYQAMQLTSLIRYPRAAEYLRYYCSGQGDTLRFDAAPLLGNPQVQLALRQHKQAITFRHQPPTNPRHHVVRHTNLDLYYAFDLLFIKTKPGRVIFYDQYYFQPLARKSRTAFQVGNIRFKLNDGLIHVAYPRAKMFVTYGEARVGG</sequence>
<dbReference type="Proteomes" id="UP001165296">
    <property type="component" value="Unassembled WGS sequence"/>
</dbReference>
<dbReference type="EMBL" id="JAJADR010000003">
    <property type="protein sequence ID" value="MCB2408637.1"/>
    <property type="molecule type" value="Genomic_DNA"/>
</dbReference>
<name>A0ABS8AQY5_9BACT</name>
<evidence type="ECO:0000313" key="2">
    <source>
        <dbReference type="Proteomes" id="UP001165296"/>
    </source>
</evidence>
<proteinExistence type="predicted"/>
<gene>
    <name evidence="1" type="ORF">LGH74_11670</name>
</gene>
<keyword evidence="2" id="KW-1185">Reference proteome</keyword>
<protein>
    <submittedName>
        <fullName evidence="1">Uncharacterized protein</fullName>
    </submittedName>
</protein>